<dbReference type="InterPro" id="IPR006600">
    <property type="entry name" value="HTH_CenpB_DNA-bd_dom"/>
</dbReference>
<dbReference type="Gene3D" id="3.30.420.10">
    <property type="entry name" value="Ribonuclease H-like superfamily/Ribonuclease H"/>
    <property type="match status" value="1"/>
</dbReference>
<dbReference type="AlphaFoldDB" id="A0A9P0JHU0"/>
<dbReference type="OrthoDB" id="6777281at2759"/>
<evidence type="ECO:0000259" key="7">
    <source>
        <dbReference type="PROSITE" id="PS51253"/>
    </source>
</evidence>
<dbReference type="GO" id="GO:0003677">
    <property type="term" value="F:DNA binding"/>
    <property type="evidence" value="ECO:0007669"/>
    <property type="project" value="UniProtKB-UniRule"/>
</dbReference>
<feature type="domain" description="HTH CENPB-type" evidence="7">
    <location>
        <begin position="52"/>
        <end position="127"/>
    </location>
</feature>
<comment type="subcellular location">
    <subcellularLocation>
        <location evidence="1 4">Nucleus</location>
    </subcellularLocation>
</comment>
<organism evidence="8 9">
    <name type="scientific">Acanthoscelides obtectus</name>
    <name type="common">Bean weevil</name>
    <name type="synonym">Bruchus obtectus</name>
    <dbReference type="NCBI Taxonomy" id="200917"/>
    <lineage>
        <taxon>Eukaryota</taxon>
        <taxon>Metazoa</taxon>
        <taxon>Ecdysozoa</taxon>
        <taxon>Arthropoda</taxon>
        <taxon>Hexapoda</taxon>
        <taxon>Insecta</taxon>
        <taxon>Pterygota</taxon>
        <taxon>Neoptera</taxon>
        <taxon>Endopterygota</taxon>
        <taxon>Coleoptera</taxon>
        <taxon>Polyphaga</taxon>
        <taxon>Cucujiformia</taxon>
        <taxon>Chrysomeloidea</taxon>
        <taxon>Chrysomelidae</taxon>
        <taxon>Bruchinae</taxon>
        <taxon>Bruchini</taxon>
        <taxon>Acanthoscelides</taxon>
    </lineage>
</organism>
<accession>A0A9P0JHU0</accession>
<gene>
    <name evidence="8" type="ORF">ACAOBT_LOCUS149</name>
</gene>
<dbReference type="InterPro" id="IPR007889">
    <property type="entry name" value="HTH_Psq"/>
</dbReference>
<dbReference type="EMBL" id="CAKOFQ010006651">
    <property type="protein sequence ID" value="CAH1953644.1"/>
    <property type="molecule type" value="Genomic_DNA"/>
</dbReference>
<feature type="coiled-coil region" evidence="5">
    <location>
        <begin position="635"/>
        <end position="664"/>
    </location>
</feature>
<dbReference type="Gene3D" id="1.10.10.60">
    <property type="entry name" value="Homeodomain-like"/>
    <property type="match status" value="1"/>
</dbReference>
<sequence>MPAEMRVKYTKDQLSRALEAINNGMSVYKASQTFNVPKTTLRDKRDGKYKNEKCGVQPVLSRDEERTIVEWIVHLAALGFPVTKSQLLESVSNLVKNLQRPNPFKDGKPGNHWFQKFMDRHPEISKRVSQNLTTSRSAVTELAIKNWFRKVEEYFRSQNIMDILEDGSRVFNCDESAFFLCPKEKQVLVRRGTKLVYNRVANDEKECLTVLANVSADGSPAPPMVIFPYKRLPKFIPYTVPSGWGLGYTESGWMNSEAFYEYVANVFYPWLQNRDTKFPVALFLDGHTSHISLALSEFCKEKGIVLVALLPNSTHILQPLDVAVFRPVKVTWRNVVNDFRFKNEGAKIRRSDFSNLVKACFEKCLKQETIKKGFECCGLFPFNPESINYSKLMKKYIQEQQEPVCNNTQDQNVTGQTDHHFKEQLEARLPLATLELFKSSGDTWNGDLTYEKLFVFWKSLQDKPSAETDMILDDTTIINNITENINDFDENAWDTIDLEIQGDGNLSICNIKYTENGSLPGPLVNEGTKNSNALRTIEKNYNTPDTSPVKILPHDNILIEEHASENDTNLDVVATTEKPKENPMLPVGESAEELMCFKVSTPFKNAFYFPKKVVDSAKKRTTRKITPVVAISDEFMEYQRRIDAEKEKKQHEKEQRKIKKVTNQLLKKRKLNPEDNSEKNVEKKISNYKIGDYVITMYEGELFPGVVCGYDENGIMAGITVKSMEMSGPNWKWPEKDDILTYDIKDILCKIEPPELINSRGIYNIPKMEEFKKKST</sequence>
<feature type="domain" description="HTH psq-type" evidence="6">
    <location>
        <begin position="1"/>
        <end position="51"/>
    </location>
</feature>
<dbReference type="PANTHER" id="PTHR19303:SF74">
    <property type="entry name" value="POGO TRANSPOSABLE ELEMENT WITH KRAB DOMAIN"/>
    <property type="match status" value="1"/>
</dbReference>
<dbReference type="InterPro" id="IPR009057">
    <property type="entry name" value="Homeodomain-like_sf"/>
</dbReference>
<dbReference type="Pfam" id="PF03184">
    <property type="entry name" value="DDE_1"/>
    <property type="match status" value="1"/>
</dbReference>
<evidence type="ECO:0000256" key="3">
    <source>
        <dbReference type="ARBA" id="ARBA00023242"/>
    </source>
</evidence>
<feature type="DNA-binding region" description="H-T-H motif" evidence="4">
    <location>
        <begin position="27"/>
        <end position="47"/>
    </location>
</feature>
<dbReference type="Proteomes" id="UP001152888">
    <property type="component" value="Unassembled WGS sequence"/>
</dbReference>
<name>A0A9P0JHU0_ACAOB</name>
<comment type="caution">
    <text evidence="8">The sequence shown here is derived from an EMBL/GenBank/DDBJ whole genome shotgun (WGS) entry which is preliminary data.</text>
</comment>
<proteinExistence type="predicted"/>
<dbReference type="InterPro" id="IPR050863">
    <property type="entry name" value="CenT-Element_Derived"/>
</dbReference>
<keyword evidence="5" id="KW-0175">Coiled coil</keyword>
<evidence type="ECO:0000313" key="9">
    <source>
        <dbReference type="Proteomes" id="UP001152888"/>
    </source>
</evidence>
<keyword evidence="3 4" id="KW-0539">Nucleus</keyword>
<dbReference type="GO" id="GO:0005634">
    <property type="term" value="C:nucleus"/>
    <property type="evidence" value="ECO:0007669"/>
    <property type="project" value="UniProtKB-SubCell"/>
</dbReference>
<dbReference type="SMART" id="SM00674">
    <property type="entry name" value="CENPB"/>
    <property type="match status" value="1"/>
</dbReference>
<dbReference type="SUPFAM" id="SSF46689">
    <property type="entry name" value="Homeodomain-like"/>
    <property type="match status" value="1"/>
</dbReference>
<dbReference type="PROSITE" id="PS51253">
    <property type="entry name" value="HTH_CENPB"/>
    <property type="match status" value="1"/>
</dbReference>
<evidence type="ECO:0008006" key="10">
    <source>
        <dbReference type="Google" id="ProtNLM"/>
    </source>
</evidence>
<dbReference type="Pfam" id="PF03221">
    <property type="entry name" value="HTH_Tnp_Tc5"/>
    <property type="match status" value="1"/>
</dbReference>
<dbReference type="PROSITE" id="PS50960">
    <property type="entry name" value="HTH_PSQ"/>
    <property type="match status" value="1"/>
</dbReference>
<dbReference type="Pfam" id="PF05225">
    <property type="entry name" value="HTH_psq"/>
    <property type="match status" value="1"/>
</dbReference>
<dbReference type="PANTHER" id="PTHR19303">
    <property type="entry name" value="TRANSPOSON"/>
    <property type="match status" value="1"/>
</dbReference>
<evidence type="ECO:0000256" key="1">
    <source>
        <dbReference type="ARBA" id="ARBA00004123"/>
    </source>
</evidence>
<evidence type="ECO:0000256" key="4">
    <source>
        <dbReference type="PROSITE-ProRule" id="PRU00320"/>
    </source>
</evidence>
<evidence type="ECO:0000256" key="2">
    <source>
        <dbReference type="ARBA" id="ARBA00023125"/>
    </source>
</evidence>
<evidence type="ECO:0000313" key="8">
    <source>
        <dbReference type="EMBL" id="CAH1953644.1"/>
    </source>
</evidence>
<keyword evidence="2 4" id="KW-0238">DNA-binding</keyword>
<keyword evidence="9" id="KW-1185">Reference proteome</keyword>
<evidence type="ECO:0000256" key="5">
    <source>
        <dbReference type="SAM" id="Coils"/>
    </source>
</evidence>
<reference evidence="8" key="1">
    <citation type="submission" date="2022-03" db="EMBL/GenBank/DDBJ databases">
        <authorList>
            <person name="Sayadi A."/>
        </authorList>
    </citation>
    <scope>NUCLEOTIDE SEQUENCE</scope>
</reference>
<dbReference type="InterPro" id="IPR004875">
    <property type="entry name" value="DDE_SF_endonuclease_dom"/>
</dbReference>
<protein>
    <recommendedName>
        <fullName evidence="10">Transposase</fullName>
    </recommendedName>
</protein>
<evidence type="ECO:0000259" key="6">
    <source>
        <dbReference type="PROSITE" id="PS50960"/>
    </source>
</evidence>
<dbReference type="InterPro" id="IPR036397">
    <property type="entry name" value="RNaseH_sf"/>
</dbReference>